<evidence type="ECO:0000313" key="2">
    <source>
        <dbReference type="Proteomes" id="UP000279307"/>
    </source>
</evidence>
<name>A0A3L8D8S9_OOCBI</name>
<dbReference type="EMBL" id="QOIP01000011">
    <property type="protein sequence ID" value="RLU16503.1"/>
    <property type="molecule type" value="Genomic_DNA"/>
</dbReference>
<reference evidence="1 2" key="1">
    <citation type="journal article" date="2018" name="Genome Res.">
        <title>The genomic architecture and molecular evolution of ant odorant receptors.</title>
        <authorList>
            <person name="McKenzie S.K."/>
            <person name="Kronauer D.J.C."/>
        </authorList>
    </citation>
    <scope>NUCLEOTIDE SEQUENCE [LARGE SCALE GENOMIC DNA]</scope>
    <source>
        <strain evidence="1">Clonal line C1</strain>
    </source>
</reference>
<organism evidence="1 2">
    <name type="scientific">Ooceraea biroi</name>
    <name type="common">Clonal raider ant</name>
    <name type="synonym">Cerapachys biroi</name>
    <dbReference type="NCBI Taxonomy" id="2015173"/>
    <lineage>
        <taxon>Eukaryota</taxon>
        <taxon>Metazoa</taxon>
        <taxon>Ecdysozoa</taxon>
        <taxon>Arthropoda</taxon>
        <taxon>Hexapoda</taxon>
        <taxon>Insecta</taxon>
        <taxon>Pterygota</taxon>
        <taxon>Neoptera</taxon>
        <taxon>Endopterygota</taxon>
        <taxon>Hymenoptera</taxon>
        <taxon>Apocrita</taxon>
        <taxon>Aculeata</taxon>
        <taxon>Formicoidea</taxon>
        <taxon>Formicidae</taxon>
        <taxon>Dorylinae</taxon>
        <taxon>Ooceraea</taxon>
    </lineage>
</organism>
<accession>A0A3L8D8S9</accession>
<gene>
    <name evidence="1" type="ORF">DMN91_010571</name>
</gene>
<evidence type="ECO:0000313" key="1">
    <source>
        <dbReference type="EMBL" id="RLU16503.1"/>
    </source>
</evidence>
<dbReference type="AlphaFoldDB" id="A0A3L8D8S9"/>
<dbReference type="Proteomes" id="UP000279307">
    <property type="component" value="Chromosome 11"/>
</dbReference>
<proteinExistence type="predicted"/>
<comment type="caution">
    <text evidence="1">The sequence shown here is derived from an EMBL/GenBank/DDBJ whole genome shotgun (WGS) entry which is preliminary data.</text>
</comment>
<dbReference type="OrthoDB" id="6363363at2759"/>
<protein>
    <submittedName>
        <fullName evidence="1">Uncharacterized protein</fullName>
    </submittedName>
</protein>
<sequence>MHYKAKYCFGLGIYSLQWETLEERIYSTKIDQTVVSVLISPTKQHLLVGLARRIHVPARPFPMALIYKLMEKQTDDKKKKVPSTDPVLEYDSSDSYRSDEQLVDNASANNTVRSNNVTVGAYRPRVQEWRIRNMRTELDVKGNRESMVLIRELLQSSRETSYGIANILSSID</sequence>